<evidence type="ECO:0000256" key="3">
    <source>
        <dbReference type="PROSITE-ProRule" id="PRU00339"/>
    </source>
</evidence>
<dbReference type="Pfam" id="PF23914">
    <property type="entry name" value="TPR_CcmH_CycH"/>
    <property type="match status" value="1"/>
</dbReference>
<sequence length="587" mass="66648">MTEYFANRKVSHSFDRFIQSLNNMVKRFIFLTVLSLSINAFGQIPVVSNINRDSNMVKQLFFVGLREKMSDNYALAATNFNKVVNLDATQHAAYFELANANLRLEKFAEAEQNIKQAIKLNNNNQWYYRLLGEVYKRTNKMPELVAVFNELIRIDPENDAYYFDKANALYLSDQVDEAKRVYDQIGAKFGESRELLTAKKRLQSNGNATESDIVKLLEGNRADVKNYLYAAGLLLQKGNDPEALKVLVKAQQLEPNNFEINLALADIYRKQKNDAAAFASLKLAFASNDMPLTEKVKIVAALFPKLDQPIVAKNLTDLSKMVADQNPTDAKALALYGDVLYQQNNLKDALIQYQAALKLNEQVYAVWEQVINIQTLIGRYDEAVKVGDEALTIYPNQASLYYYTAYALFKTNKLEGALNNLKTALQLDMDNKSLQAQVYALQGDIYISQNNFNQAKTAFEKAISIEPDNYLIMNNYAYYLALRNDDLTKAAKYAEMAANAMPTNPSVTDTYAFVLFKQQKYDSAQKWIEKTLENNSSKNGVYLEHYGDILFMKGEKAAALVQWQKAKDAGNGSEILNKKINEKKYFK</sequence>
<dbReference type="PANTHER" id="PTHR44943:SF4">
    <property type="entry name" value="TPR REPEAT-CONTAINING PROTEIN MJ0798"/>
    <property type="match status" value="1"/>
</dbReference>
<dbReference type="InterPro" id="IPR011990">
    <property type="entry name" value="TPR-like_helical_dom_sf"/>
</dbReference>
<dbReference type="Proteomes" id="UP000253961">
    <property type="component" value="Unassembled WGS sequence"/>
</dbReference>
<feature type="repeat" description="TPR" evidence="3">
    <location>
        <begin position="330"/>
        <end position="363"/>
    </location>
</feature>
<feature type="domain" description="Cytochrome c-type biogenesis protein H TPR" evidence="4">
    <location>
        <begin position="418"/>
        <end position="532"/>
    </location>
</feature>
<dbReference type="Pfam" id="PF13432">
    <property type="entry name" value="TPR_16"/>
    <property type="match status" value="1"/>
</dbReference>
<feature type="repeat" description="TPR" evidence="3">
    <location>
        <begin position="224"/>
        <end position="257"/>
    </location>
</feature>
<evidence type="ECO:0000256" key="2">
    <source>
        <dbReference type="ARBA" id="ARBA00022803"/>
    </source>
</evidence>
<dbReference type="PROSITE" id="PS50005">
    <property type="entry name" value="TPR"/>
    <property type="match status" value="6"/>
</dbReference>
<keyword evidence="2 3" id="KW-0802">TPR repeat</keyword>
<evidence type="ECO:0000313" key="5">
    <source>
        <dbReference type="EMBL" id="RDC57088.1"/>
    </source>
</evidence>
<gene>
    <name evidence="5" type="ORF">DU508_07815</name>
</gene>
<name>A0A369Q438_9SPHI</name>
<accession>A0A369Q438</accession>
<evidence type="ECO:0000256" key="1">
    <source>
        <dbReference type="ARBA" id="ARBA00022737"/>
    </source>
</evidence>
<dbReference type="SUPFAM" id="SSF48452">
    <property type="entry name" value="TPR-like"/>
    <property type="match status" value="2"/>
</dbReference>
<dbReference type="AlphaFoldDB" id="A0A369Q438"/>
<keyword evidence="1" id="KW-0677">Repeat</keyword>
<dbReference type="PROSITE" id="PS50293">
    <property type="entry name" value="TPR_REGION"/>
    <property type="match status" value="1"/>
</dbReference>
<dbReference type="InterPro" id="IPR056413">
    <property type="entry name" value="TPR_CcmH_CycH"/>
</dbReference>
<evidence type="ECO:0000313" key="6">
    <source>
        <dbReference type="Proteomes" id="UP000253961"/>
    </source>
</evidence>
<feature type="repeat" description="TPR" evidence="3">
    <location>
        <begin position="436"/>
        <end position="469"/>
    </location>
</feature>
<dbReference type="Gene3D" id="1.25.40.10">
    <property type="entry name" value="Tetratricopeptide repeat domain"/>
    <property type="match status" value="3"/>
</dbReference>
<evidence type="ECO:0000259" key="4">
    <source>
        <dbReference type="Pfam" id="PF23914"/>
    </source>
</evidence>
<protein>
    <submittedName>
        <fullName evidence="5">Tetratricopeptide repeat protein</fullName>
    </submittedName>
</protein>
<proteinExistence type="predicted"/>
<keyword evidence="6" id="KW-1185">Reference proteome</keyword>
<organism evidence="5 6">
    <name type="scientific">Pedobacter chinensis</name>
    <dbReference type="NCBI Taxonomy" id="2282421"/>
    <lineage>
        <taxon>Bacteria</taxon>
        <taxon>Pseudomonadati</taxon>
        <taxon>Bacteroidota</taxon>
        <taxon>Sphingobacteriia</taxon>
        <taxon>Sphingobacteriales</taxon>
        <taxon>Sphingobacteriaceae</taxon>
        <taxon>Pedobacter</taxon>
    </lineage>
</organism>
<dbReference type="Pfam" id="PF13181">
    <property type="entry name" value="TPR_8"/>
    <property type="match status" value="1"/>
</dbReference>
<dbReference type="PANTHER" id="PTHR44943">
    <property type="entry name" value="CELLULOSE SYNTHASE OPERON PROTEIN C"/>
    <property type="match status" value="1"/>
</dbReference>
<feature type="repeat" description="TPR" evidence="3">
    <location>
        <begin position="91"/>
        <end position="124"/>
    </location>
</feature>
<dbReference type="SMART" id="SM00028">
    <property type="entry name" value="TPR"/>
    <property type="match status" value="7"/>
</dbReference>
<comment type="caution">
    <text evidence="5">The sequence shown here is derived from an EMBL/GenBank/DDBJ whole genome shotgun (WGS) entry which is preliminary data.</text>
</comment>
<dbReference type="InterPro" id="IPR051685">
    <property type="entry name" value="Ycf3/AcsC/BcsC/TPR_MFPF"/>
</dbReference>
<dbReference type="EMBL" id="QPKV01000003">
    <property type="protein sequence ID" value="RDC57088.1"/>
    <property type="molecule type" value="Genomic_DNA"/>
</dbReference>
<feature type="repeat" description="TPR" evidence="3">
    <location>
        <begin position="398"/>
        <end position="431"/>
    </location>
</feature>
<dbReference type="InterPro" id="IPR019734">
    <property type="entry name" value="TPR_rpt"/>
</dbReference>
<reference evidence="5 6" key="1">
    <citation type="submission" date="2018-07" db="EMBL/GenBank/DDBJ databases">
        <title>Pedobacter sp. nov., isolated from soil.</title>
        <authorList>
            <person name="Zhou L.Y."/>
            <person name="Du Z.J."/>
        </authorList>
    </citation>
    <scope>NUCLEOTIDE SEQUENCE [LARGE SCALE GENOMIC DNA]</scope>
    <source>
        <strain evidence="5 6">JDX94</strain>
    </source>
</reference>
<feature type="repeat" description="TPR" evidence="3">
    <location>
        <begin position="125"/>
        <end position="158"/>
    </location>
</feature>